<feature type="signal peptide" evidence="3">
    <location>
        <begin position="1"/>
        <end position="20"/>
    </location>
</feature>
<evidence type="ECO:0000256" key="2">
    <source>
        <dbReference type="ARBA" id="ARBA00022525"/>
    </source>
</evidence>
<dbReference type="InterPro" id="IPR004214">
    <property type="entry name" value="Conotoxin"/>
</dbReference>
<comment type="subcellular location">
    <subcellularLocation>
        <location evidence="1">Secreted</location>
    </subcellularLocation>
</comment>
<keyword evidence="2" id="KW-0964">Secreted</keyword>
<organism evidence="4">
    <name type="scientific">Conus lenavati</name>
    <name type="common">Cone snail</name>
    <dbReference type="NCBI Taxonomy" id="1519839"/>
    <lineage>
        <taxon>Eukaryota</taxon>
        <taxon>Metazoa</taxon>
        <taxon>Spiralia</taxon>
        <taxon>Lophotrochozoa</taxon>
        <taxon>Mollusca</taxon>
        <taxon>Gastropoda</taxon>
        <taxon>Caenogastropoda</taxon>
        <taxon>Neogastropoda</taxon>
        <taxon>Conoidea</taxon>
        <taxon>Conidae</taxon>
        <taxon>Conus</taxon>
        <taxon>Splinoconus</taxon>
    </lineage>
</organism>
<feature type="chain" id="PRO_5005520201" evidence="3">
    <location>
        <begin position="21"/>
        <end position="90"/>
    </location>
</feature>
<dbReference type="Pfam" id="PF02950">
    <property type="entry name" value="Conotoxin"/>
    <property type="match status" value="1"/>
</dbReference>
<evidence type="ECO:0000256" key="1">
    <source>
        <dbReference type="ARBA" id="ARBA00004613"/>
    </source>
</evidence>
<reference evidence="4" key="1">
    <citation type="submission" date="2015-04" db="EMBL/GenBank/DDBJ databases">
        <authorList>
            <person name="Syromyatnikov M.Y."/>
            <person name="Popov V.N."/>
        </authorList>
    </citation>
    <scope>NUCLEOTIDE SEQUENCE</scope>
    <source>
        <tissue evidence="4">Venom duct</tissue>
    </source>
</reference>
<dbReference type="EMBL" id="GCVH01000049">
    <property type="protein sequence ID" value="JAI17844.1"/>
    <property type="molecule type" value="Transcribed_RNA"/>
</dbReference>
<dbReference type="GO" id="GO:0005576">
    <property type="term" value="C:extracellular region"/>
    <property type="evidence" value="ECO:0007669"/>
    <property type="project" value="UniProtKB-SubCell"/>
</dbReference>
<name>A0A0K8TTP5_CONLV</name>
<proteinExistence type="predicted"/>
<accession>A0A0K8TTP5</accession>
<dbReference type="GO" id="GO:0008200">
    <property type="term" value="F:ion channel inhibitor activity"/>
    <property type="evidence" value="ECO:0007669"/>
    <property type="project" value="InterPro"/>
</dbReference>
<evidence type="ECO:0000256" key="3">
    <source>
        <dbReference type="SAM" id="SignalP"/>
    </source>
</evidence>
<dbReference type="AlphaFoldDB" id="A0A0K8TTP5"/>
<protein>
    <submittedName>
        <fullName evidence="4">Conopeptide</fullName>
    </submittedName>
</protein>
<keyword evidence="3" id="KW-0732">Signal</keyword>
<evidence type="ECO:0000313" key="4">
    <source>
        <dbReference type="EMBL" id="JAI17844.1"/>
    </source>
</evidence>
<sequence>MSNIGIVVLIFLVLFPLATAQLDADQPADLQGEKRCGNLAKMYQQMKEVLNRGTRCGGSCTDDVCCKRSFLRGMALIAAEDRRRRTAMGW</sequence>